<keyword evidence="1" id="KW-0732">Signal</keyword>
<gene>
    <name evidence="3" type="ORF">BQ4739_LOCUS3827</name>
</gene>
<feature type="domain" description="Pyrroloquinoline quinone-dependent pyranose dehydrogenase beta-propeller" evidence="2">
    <location>
        <begin position="141"/>
        <end position="451"/>
    </location>
</feature>
<dbReference type="InterPro" id="IPR054539">
    <property type="entry name" value="Beta-prop_PDH"/>
</dbReference>
<dbReference type="Pfam" id="PF22807">
    <property type="entry name" value="TrAA12"/>
    <property type="match status" value="1"/>
</dbReference>
<dbReference type="InterPro" id="IPR011042">
    <property type="entry name" value="6-blade_b-propeller_TolB-like"/>
</dbReference>
<protein>
    <recommendedName>
        <fullName evidence="2">Pyrroloquinoline quinone-dependent pyranose dehydrogenase beta-propeller domain-containing protein</fullName>
    </recommendedName>
</protein>
<name>A0A383VFV3_TETOB</name>
<feature type="signal peptide" evidence="1">
    <location>
        <begin position="1"/>
        <end position="27"/>
    </location>
</feature>
<dbReference type="SUPFAM" id="SSF63829">
    <property type="entry name" value="Calcium-dependent phosphotriesterase"/>
    <property type="match status" value="1"/>
</dbReference>
<dbReference type="AlphaFoldDB" id="A0A383VFV3"/>
<feature type="chain" id="PRO_5016641079" description="Pyrroloquinoline quinone-dependent pyranose dehydrogenase beta-propeller domain-containing protein" evidence="1">
    <location>
        <begin position="28"/>
        <end position="457"/>
    </location>
</feature>
<evidence type="ECO:0000256" key="1">
    <source>
        <dbReference type="SAM" id="SignalP"/>
    </source>
</evidence>
<organism evidence="3 4">
    <name type="scientific">Tetradesmus obliquus</name>
    <name type="common">Green alga</name>
    <name type="synonym">Acutodesmus obliquus</name>
    <dbReference type="NCBI Taxonomy" id="3088"/>
    <lineage>
        <taxon>Eukaryota</taxon>
        <taxon>Viridiplantae</taxon>
        <taxon>Chlorophyta</taxon>
        <taxon>core chlorophytes</taxon>
        <taxon>Chlorophyceae</taxon>
        <taxon>CS clade</taxon>
        <taxon>Sphaeropleales</taxon>
        <taxon>Scenedesmaceae</taxon>
        <taxon>Tetradesmus</taxon>
    </lineage>
</organism>
<dbReference type="Proteomes" id="UP000256970">
    <property type="component" value="Unassembled WGS sequence"/>
</dbReference>
<dbReference type="Gene3D" id="2.120.10.30">
    <property type="entry name" value="TolB, C-terminal domain"/>
    <property type="match status" value="1"/>
</dbReference>
<dbReference type="EMBL" id="FNXT01000301">
    <property type="protein sequence ID" value="SZX63276.1"/>
    <property type="molecule type" value="Genomic_DNA"/>
</dbReference>
<keyword evidence="4" id="KW-1185">Reference proteome</keyword>
<accession>A0A383VFV3</accession>
<sequence>MEFTNGQRWMWLAVLVVCFAVAPSAHAQKWWRKGVLEAPKGFKVRLYTKAQYARSMTSVVYKGATILYVGTRKDWGGAHSDVFAVVDSNSDGVVDYVHSLVVDGINTPHGIALQGDSLFVASYEDFPDDGVKEKGLIWRLDNVHQYALQKKTYKRNDTDLKVITDALPGDRWHGWRYIKFDSKDQLLVTIGIPCNACEVDDPAAPAGDGGTGKFRYGTIYRLNVANPNAAPVVVATGVRNSVGLEHHPDTKELYFTDNGRDDMGPNRPDCELNKITQDGQDFGSPYCHTQGFGAPMRRSVGRSLPIKNETLAIGGPVQNCTKEVAEGRRVAPVQAMGPHVAPLGLRFYRWSKDAKAAFPKEWDRTLFIVQRGSWNREPQPIGQRIMSLRLNAAGAPTDYRKFVSGWLKQNATSKGAAAGDDSWGRPADIEQLPDGSLLISDDTASSIFRVTWEGKRR</sequence>
<reference evidence="3 4" key="1">
    <citation type="submission" date="2016-10" db="EMBL/GenBank/DDBJ databases">
        <authorList>
            <person name="Cai Z."/>
        </authorList>
    </citation>
    <scope>NUCLEOTIDE SEQUENCE [LARGE SCALE GENOMIC DNA]</scope>
</reference>
<dbReference type="STRING" id="3088.A0A383VFV3"/>
<evidence type="ECO:0000259" key="2">
    <source>
        <dbReference type="Pfam" id="PF22807"/>
    </source>
</evidence>
<proteinExistence type="predicted"/>
<evidence type="ECO:0000313" key="3">
    <source>
        <dbReference type="EMBL" id="SZX63276.1"/>
    </source>
</evidence>
<evidence type="ECO:0000313" key="4">
    <source>
        <dbReference type="Proteomes" id="UP000256970"/>
    </source>
</evidence>